<evidence type="ECO:0008006" key="5">
    <source>
        <dbReference type="Google" id="ProtNLM"/>
    </source>
</evidence>
<evidence type="ECO:0000256" key="1">
    <source>
        <dbReference type="SAM" id="MobiDB-lite"/>
    </source>
</evidence>
<proteinExistence type="predicted"/>
<feature type="region of interest" description="Disordered" evidence="1">
    <location>
        <begin position="139"/>
        <end position="158"/>
    </location>
</feature>
<evidence type="ECO:0000256" key="2">
    <source>
        <dbReference type="SAM" id="SignalP"/>
    </source>
</evidence>
<keyword evidence="2" id="KW-0732">Signal</keyword>
<evidence type="ECO:0000313" key="4">
    <source>
        <dbReference type="Proteomes" id="UP000177300"/>
    </source>
</evidence>
<sequence length="203" mass="22285">MRISLLPLILMVSLILSTQTISASSNLEISNTSDFSSSSTDFNGGETIFVRIKPDSLGNNKGKLNIRDNQYILVNSYQMNKEGNYFSATIPTPYAQGYYSLEARIEGEGYSLTSVETIRVGNPTEANVKVNIQNSVGGSSTDVLGEKEGTEGTSGTENIEEIEDGSEVEVYRSSDSNSVEEEKSFGQYLVSIIREVLDFLWPF</sequence>
<evidence type="ECO:0000313" key="3">
    <source>
        <dbReference type="EMBL" id="OGE12602.1"/>
    </source>
</evidence>
<name>A0A1F5I8A3_9BACT</name>
<dbReference type="EMBL" id="MFBY01000054">
    <property type="protein sequence ID" value="OGE12602.1"/>
    <property type="molecule type" value="Genomic_DNA"/>
</dbReference>
<feature type="chain" id="PRO_5009518858" description="Bacterial Ig domain-containing protein" evidence="2">
    <location>
        <begin position="24"/>
        <end position="203"/>
    </location>
</feature>
<feature type="signal peptide" evidence="2">
    <location>
        <begin position="1"/>
        <end position="23"/>
    </location>
</feature>
<reference evidence="3 4" key="1">
    <citation type="journal article" date="2016" name="Nat. Commun.">
        <title>Thousands of microbial genomes shed light on interconnected biogeochemical processes in an aquifer system.</title>
        <authorList>
            <person name="Anantharaman K."/>
            <person name="Brown C.T."/>
            <person name="Hug L.A."/>
            <person name="Sharon I."/>
            <person name="Castelle C.J."/>
            <person name="Probst A.J."/>
            <person name="Thomas B.C."/>
            <person name="Singh A."/>
            <person name="Wilkins M.J."/>
            <person name="Karaoz U."/>
            <person name="Brodie E.L."/>
            <person name="Williams K.H."/>
            <person name="Hubbard S.S."/>
            <person name="Banfield J.F."/>
        </authorList>
    </citation>
    <scope>NUCLEOTIDE SEQUENCE [LARGE SCALE GENOMIC DNA]</scope>
</reference>
<protein>
    <recommendedName>
        <fullName evidence="5">Bacterial Ig domain-containing protein</fullName>
    </recommendedName>
</protein>
<dbReference type="AlphaFoldDB" id="A0A1F5I8A3"/>
<dbReference type="Proteomes" id="UP000177300">
    <property type="component" value="Unassembled WGS sequence"/>
</dbReference>
<organism evidence="3 4">
    <name type="scientific">Candidatus Curtissbacteria bacterium RIFCSPLOWO2_12_FULL_38_9</name>
    <dbReference type="NCBI Taxonomy" id="1797735"/>
    <lineage>
        <taxon>Bacteria</taxon>
        <taxon>Candidatus Curtissiibacteriota</taxon>
    </lineage>
</organism>
<gene>
    <name evidence="3" type="ORF">A3G14_00155</name>
</gene>
<comment type="caution">
    <text evidence="3">The sequence shown here is derived from an EMBL/GenBank/DDBJ whole genome shotgun (WGS) entry which is preliminary data.</text>
</comment>
<accession>A0A1F5I8A3</accession>